<dbReference type="InterPro" id="IPR003729">
    <property type="entry name" value="Bi_nuclease_dom"/>
</dbReference>
<dbReference type="EMBL" id="NJBO01000010">
    <property type="protein sequence ID" value="TKJ42657.1"/>
    <property type="molecule type" value="Genomic_DNA"/>
</dbReference>
<protein>
    <recommendedName>
        <fullName evidence="1">BFN domain-containing protein</fullName>
    </recommendedName>
</protein>
<dbReference type="SUPFAM" id="SSF103256">
    <property type="entry name" value="Hypothetical protein TM0160"/>
    <property type="match status" value="1"/>
</dbReference>
<name>A0A532V6R7_UNCT6</name>
<dbReference type="Pfam" id="PF02577">
    <property type="entry name" value="BFN_dom"/>
    <property type="match status" value="1"/>
</dbReference>
<dbReference type="PANTHER" id="PTHR15160">
    <property type="entry name" value="VON HIPPEL-LINDAU PROTEIN"/>
    <property type="match status" value="1"/>
</dbReference>
<dbReference type="GO" id="GO:0004518">
    <property type="term" value="F:nuclease activity"/>
    <property type="evidence" value="ECO:0007669"/>
    <property type="project" value="InterPro"/>
</dbReference>
<proteinExistence type="predicted"/>
<reference evidence="2 3" key="1">
    <citation type="submission" date="2017-06" db="EMBL/GenBank/DDBJ databases">
        <title>Novel microbial phyla capable of carbon fixation and sulfur reduction in deep-sea sediments.</title>
        <authorList>
            <person name="Huang J."/>
            <person name="Baker B."/>
            <person name="Wang Y."/>
        </authorList>
    </citation>
    <scope>NUCLEOTIDE SEQUENCE [LARGE SCALE GENOMIC DNA]</scope>
    <source>
        <strain evidence="2">B3_TA06</strain>
    </source>
</reference>
<dbReference type="PANTHER" id="PTHR15160:SF1">
    <property type="entry name" value="VON HIPPEL-LINDAU DISEASE TUMOR SUPPRESSOR"/>
    <property type="match status" value="1"/>
</dbReference>
<feature type="domain" description="BFN" evidence="1">
    <location>
        <begin position="11"/>
        <end position="141"/>
    </location>
</feature>
<evidence type="ECO:0000313" key="2">
    <source>
        <dbReference type="EMBL" id="TKJ42657.1"/>
    </source>
</evidence>
<dbReference type="Gene3D" id="3.10.690.10">
    <property type="entry name" value="Bifunctional nuclease domain"/>
    <property type="match status" value="1"/>
</dbReference>
<comment type="caution">
    <text evidence="2">The sequence shown here is derived from an EMBL/GenBank/DDBJ whole genome shotgun (WGS) entry which is preliminary data.</text>
</comment>
<dbReference type="Proteomes" id="UP000317778">
    <property type="component" value="Unassembled WGS sequence"/>
</dbReference>
<evidence type="ECO:0000313" key="3">
    <source>
        <dbReference type="Proteomes" id="UP000317778"/>
    </source>
</evidence>
<accession>A0A532V6R7</accession>
<dbReference type="PROSITE" id="PS51658">
    <property type="entry name" value="BFN"/>
    <property type="match status" value="1"/>
</dbReference>
<organism evidence="2 3">
    <name type="scientific">candidate division TA06 bacterium B3_TA06</name>
    <dbReference type="NCBI Taxonomy" id="2012487"/>
    <lineage>
        <taxon>Bacteria</taxon>
        <taxon>Bacteria division TA06</taxon>
    </lineage>
</organism>
<sequence>MYPSLPRRDSVIEVEVHGVSLDLNNTPVLLLRERGGNRVLPIWVGPVEASAITYAVRREPFERPLTLDVIKRIVEALGASVERVIINKMKNNTYYANLVLSRDGSLISIDARPSDSVAIAVHMHAPIFVDDALMDAQAKEIAEDEQAKLDELKERLKDTDPENFGDFRL</sequence>
<evidence type="ECO:0000259" key="1">
    <source>
        <dbReference type="PROSITE" id="PS51658"/>
    </source>
</evidence>
<dbReference type="InterPro" id="IPR036104">
    <property type="entry name" value="BFN_sf"/>
</dbReference>
<dbReference type="AlphaFoldDB" id="A0A532V6R7"/>
<gene>
    <name evidence="2" type="ORF">CEE36_07085</name>
</gene>